<sequence>MNIILSQSSGEPIYEQIRQQIQRQILQGELLPGEGLPSIRQLAKDLQISVITTKRAYEELEKEGLIDSVVGKGSFVSGLNREYIREQQLKQFEAKLSEAVREARQLGITVDETIETVKALYEEEEEIR</sequence>
<keyword evidence="1" id="KW-0805">Transcription regulation</keyword>
<dbReference type="Pfam" id="PF00392">
    <property type="entry name" value="GntR"/>
    <property type="match status" value="1"/>
</dbReference>
<dbReference type="SUPFAM" id="SSF46785">
    <property type="entry name" value="Winged helix' DNA-binding domain"/>
    <property type="match status" value="1"/>
</dbReference>
<reference evidence="6 7" key="1">
    <citation type="submission" date="2018-01" db="EMBL/GenBank/DDBJ databases">
        <title>The whole genome sequencing and assembly of Paenibacillus chitinolyticus KCCM 41400 strain.</title>
        <authorList>
            <person name="Kim J.-Y."/>
            <person name="Park M.-K."/>
            <person name="Lee Y.-J."/>
            <person name="Yi H."/>
            <person name="Bahn Y.-S."/>
            <person name="Kim J.F."/>
            <person name="Lee D.-W."/>
        </authorList>
    </citation>
    <scope>NUCLEOTIDE SEQUENCE [LARGE SCALE GENOMIC DNA]</scope>
    <source>
        <strain evidence="6 7">KCCM 41400</strain>
    </source>
</reference>
<dbReference type="EMBL" id="CP026520">
    <property type="protein sequence ID" value="QAV18010.1"/>
    <property type="molecule type" value="Genomic_DNA"/>
</dbReference>
<proteinExistence type="predicted"/>
<dbReference type="Proteomes" id="UP000288943">
    <property type="component" value="Chromosome"/>
</dbReference>
<evidence type="ECO:0000259" key="4">
    <source>
        <dbReference type="PROSITE" id="PS50949"/>
    </source>
</evidence>
<dbReference type="PANTHER" id="PTHR38445">
    <property type="entry name" value="HTH-TYPE TRANSCRIPTIONAL REPRESSOR YTRA"/>
    <property type="match status" value="1"/>
</dbReference>
<keyword evidence="3" id="KW-0804">Transcription</keyword>
<evidence type="ECO:0000256" key="1">
    <source>
        <dbReference type="ARBA" id="ARBA00023015"/>
    </source>
</evidence>
<dbReference type="AlphaFoldDB" id="A0A410WUJ6"/>
<keyword evidence="2" id="KW-0238">DNA-binding</keyword>
<dbReference type="RefSeq" id="WP_042230841.1">
    <property type="nucleotide sequence ID" value="NZ_BQWH01000001.1"/>
</dbReference>
<dbReference type="InterPro" id="IPR036388">
    <property type="entry name" value="WH-like_DNA-bd_sf"/>
</dbReference>
<dbReference type="Gene3D" id="1.10.10.10">
    <property type="entry name" value="Winged helix-like DNA-binding domain superfamily/Winged helix DNA-binding domain"/>
    <property type="match status" value="1"/>
</dbReference>
<evidence type="ECO:0000313" key="7">
    <source>
        <dbReference type="Proteomes" id="UP000288943"/>
    </source>
</evidence>
<evidence type="ECO:0000313" key="6">
    <source>
        <dbReference type="EMBL" id="QAV18010.1"/>
    </source>
</evidence>
<name>A0A410WUJ6_9BACL</name>
<organism evidence="6 7">
    <name type="scientific">Paenibacillus chitinolyticus</name>
    <dbReference type="NCBI Taxonomy" id="79263"/>
    <lineage>
        <taxon>Bacteria</taxon>
        <taxon>Bacillati</taxon>
        <taxon>Bacillota</taxon>
        <taxon>Bacilli</taxon>
        <taxon>Bacillales</taxon>
        <taxon>Paenibacillaceae</taxon>
        <taxon>Paenibacillus</taxon>
    </lineage>
</organism>
<dbReference type="CDD" id="cd07377">
    <property type="entry name" value="WHTH_GntR"/>
    <property type="match status" value="1"/>
</dbReference>
<dbReference type="GO" id="GO:0003700">
    <property type="term" value="F:DNA-binding transcription factor activity"/>
    <property type="evidence" value="ECO:0007669"/>
    <property type="project" value="InterPro"/>
</dbReference>
<evidence type="ECO:0000313" key="8">
    <source>
        <dbReference type="Proteomes" id="UP001527202"/>
    </source>
</evidence>
<keyword evidence="8" id="KW-1185">Reference proteome</keyword>
<accession>A0A410WUJ6</accession>
<dbReference type="InterPro" id="IPR000524">
    <property type="entry name" value="Tscrpt_reg_HTH_GntR"/>
</dbReference>
<dbReference type="KEGG" id="pchi:PC41400_10155"/>
<dbReference type="PANTHER" id="PTHR38445:SF7">
    <property type="entry name" value="GNTR-FAMILY TRANSCRIPTIONAL REGULATOR"/>
    <property type="match status" value="1"/>
</dbReference>
<dbReference type="PROSITE" id="PS50949">
    <property type="entry name" value="HTH_GNTR"/>
    <property type="match status" value="1"/>
</dbReference>
<evidence type="ECO:0000313" key="5">
    <source>
        <dbReference type="EMBL" id="MCY9595148.1"/>
    </source>
</evidence>
<dbReference type="GO" id="GO:0003677">
    <property type="term" value="F:DNA binding"/>
    <property type="evidence" value="ECO:0007669"/>
    <property type="project" value="UniProtKB-KW"/>
</dbReference>
<dbReference type="OrthoDB" id="9801546at2"/>
<protein>
    <submittedName>
        <fullName evidence="6">GntR family transcriptional regulator</fullName>
    </submittedName>
</protein>
<evidence type="ECO:0000256" key="3">
    <source>
        <dbReference type="ARBA" id="ARBA00023163"/>
    </source>
</evidence>
<dbReference type="SMART" id="SM00345">
    <property type="entry name" value="HTH_GNTR"/>
    <property type="match status" value="1"/>
</dbReference>
<dbReference type="InterPro" id="IPR036390">
    <property type="entry name" value="WH_DNA-bd_sf"/>
</dbReference>
<dbReference type="EMBL" id="JAMDMJ010000004">
    <property type="protein sequence ID" value="MCY9595148.1"/>
    <property type="molecule type" value="Genomic_DNA"/>
</dbReference>
<dbReference type="GeneID" id="95375170"/>
<evidence type="ECO:0000256" key="2">
    <source>
        <dbReference type="ARBA" id="ARBA00023125"/>
    </source>
</evidence>
<dbReference type="Proteomes" id="UP001527202">
    <property type="component" value="Unassembled WGS sequence"/>
</dbReference>
<reference evidence="5 8" key="2">
    <citation type="submission" date="2022-05" db="EMBL/GenBank/DDBJ databases">
        <title>Genome Sequencing of Bee-Associated Microbes.</title>
        <authorList>
            <person name="Dunlap C."/>
        </authorList>
    </citation>
    <scope>NUCLEOTIDE SEQUENCE [LARGE SCALE GENOMIC DNA]</scope>
    <source>
        <strain evidence="5 8">NRRL B-23120</strain>
    </source>
</reference>
<gene>
    <name evidence="5" type="ORF">M5X16_05070</name>
    <name evidence="6" type="ORF">PC41400_10155</name>
</gene>
<feature type="domain" description="HTH gntR-type" evidence="4">
    <location>
        <begin position="11"/>
        <end position="79"/>
    </location>
</feature>